<dbReference type="EMBL" id="CP046455">
    <property type="protein sequence ID" value="QGU06709.1"/>
    <property type="molecule type" value="Genomic_DNA"/>
</dbReference>
<gene>
    <name evidence="3" type="ORF">COCCU_03800</name>
</gene>
<dbReference type="AlphaFoldDB" id="A0A6B8VUC5"/>
<name>A0A6B8VUC5_9CORY</name>
<dbReference type="RefSeq" id="WP_156230290.1">
    <property type="nucleotide sequence ID" value="NZ_CP046455.1"/>
</dbReference>
<dbReference type="SMART" id="SM00943">
    <property type="entry name" value="Prim-Pol"/>
    <property type="match status" value="1"/>
</dbReference>
<dbReference type="InterPro" id="IPR015330">
    <property type="entry name" value="DNA_primase/pol_bifunc_N"/>
</dbReference>
<evidence type="ECO:0000313" key="3">
    <source>
        <dbReference type="EMBL" id="QGU06709.1"/>
    </source>
</evidence>
<dbReference type="CDD" id="cd04859">
    <property type="entry name" value="Prim_Pol"/>
    <property type="match status" value="1"/>
</dbReference>
<evidence type="ECO:0000259" key="1">
    <source>
        <dbReference type="SMART" id="SM00942"/>
    </source>
</evidence>
<sequence>MATPTTWDGLSPRHHAALELAQLGFRVFPLNGKLPILKGYQNEATRDPNKINWWWYQMPFSNIGGMVFNGHIVVDIDPRNGGDDTWQELNEGCDLPTTLTARTSRGGRHLWFKLPYNLPVRGKAGPGIDLKNSRQLTVLPGSIHPTTGEAYRWETMTPIAMLPDHLIRTVFRASWNPKKRARTFVGKEDRALLRTLTGAREGERNNLLFWVGCRVYEKGLNLDEDLLEVALDIGLDLPEIEGTLESARHAVLGGSR</sequence>
<accession>A0A6B8VUC5</accession>
<protein>
    <recommendedName>
        <fullName evidence="5">DNA primase/polymerase bifunctional N-terminal domain-containing protein</fullName>
    </recommendedName>
</protein>
<organism evidence="3 4">
    <name type="scientific">Corynebacterium occultum</name>
    <dbReference type="NCBI Taxonomy" id="2675219"/>
    <lineage>
        <taxon>Bacteria</taxon>
        <taxon>Bacillati</taxon>
        <taxon>Actinomycetota</taxon>
        <taxon>Actinomycetes</taxon>
        <taxon>Mycobacteriales</taxon>
        <taxon>Corynebacteriaceae</taxon>
        <taxon>Corynebacterium</taxon>
    </lineage>
</organism>
<dbReference type="InterPro" id="IPR014820">
    <property type="entry name" value="PriCT_1"/>
</dbReference>
<evidence type="ECO:0008006" key="5">
    <source>
        <dbReference type="Google" id="ProtNLM"/>
    </source>
</evidence>
<dbReference type="Proteomes" id="UP000424462">
    <property type="component" value="Chromosome"/>
</dbReference>
<dbReference type="Pfam" id="PF09250">
    <property type="entry name" value="Prim-Pol"/>
    <property type="match status" value="1"/>
</dbReference>
<proteinExistence type="predicted"/>
<dbReference type="SMART" id="SM00942">
    <property type="entry name" value="PriCT_1"/>
    <property type="match status" value="1"/>
</dbReference>
<evidence type="ECO:0000313" key="4">
    <source>
        <dbReference type="Proteomes" id="UP000424462"/>
    </source>
</evidence>
<feature type="domain" description="DNA primase/polymerase bifunctional N-terminal" evidence="2">
    <location>
        <begin position="17"/>
        <end position="166"/>
    </location>
</feature>
<keyword evidence="4" id="KW-1185">Reference proteome</keyword>
<evidence type="ECO:0000259" key="2">
    <source>
        <dbReference type="SMART" id="SM00943"/>
    </source>
</evidence>
<feature type="domain" description="Primase C-terminal 1" evidence="1">
    <location>
        <begin position="193"/>
        <end position="253"/>
    </location>
</feature>
<dbReference type="KEGG" id="cok:COCCU_03800"/>
<reference evidence="3 4" key="1">
    <citation type="submission" date="2019-11" db="EMBL/GenBank/DDBJ databases">
        <title>Complete genome sequence of Corynebacterium kalinowskii 1959, a novel Corynebacterium species isolated from soil of a small paddock in Vilsendorf, Germany.</title>
        <authorList>
            <person name="Schaffert L."/>
            <person name="Ruwe M."/>
            <person name="Milse J."/>
            <person name="Hanuschka K."/>
            <person name="Ortseifen V."/>
            <person name="Droste J."/>
            <person name="Brandt D."/>
            <person name="Schlueter L."/>
            <person name="Kutter Y."/>
            <person name="Vinke S."/>
            <person name="Viehoefer P."/>
            <person name="Jacob L."/>
            <person name="Luebke N.-C."/>
            <person name="Schulte-Berndt E."/>
            <person name="Hain C."/>
            <person name="Linder M."/>
            <person name="Schmidt P."/>
            <person name="Wollenschlaeger L."/>
            <person name="Luttermann T."/>
            <person name="Thieme E."/>
            <person name="Hassa J."/>
            <person name="Haak M."/>
            <person name="Wittchen M."/>
            <person name="Mentz A."/>
            <person name="Persicke M."/>
            <person name="Busche T."/>
            <person name="Ruckert C."/>
        </authorList>
    </citation>
    <scope>NUCLEOTIDE SEQUENCE [LARGE SCALE GENOMIC DNA]</scope>
    <source>
        <strain evidence="3 4">2039</strain>
    </source>
</reference>
<dbReference type="SUPFAM" id="SSF56747">
    <property type="entry name" value="Prim-pol domain"/>
    <property type="match status" value="1"/>
</dbReference>